<dbReference type="Proteomes" id="UP000664795">
    <property type="component" value="Unassembled WGS sequence"/>
</dbReference>
<evidence type="ECO:0000313" key="1">
    <source>
        <dbReference type="EMBL" id="MBO0930338.1"/>
    </source>
</evidence>
<gene>
    <name evidence="1" type="ORF">J2I48_04990</name>
</gene>
<organism evidence="1 2">
    <name type="scientific">Fibrella aquatilis</name>
    <dbReference type="NCBI Taxonomy" id="2817059"/>
    <lineage>
        <taxon>Bacteria</taxon>
        <taxon>Pseudomonadati</taxon>
        <taxon>Bacteroidota</taxon>
        <taxon>Cytophagia</taxon>
        <taxon>Cytophagales</taxon>
        <taxon>Spirosomataceae</taxon>
        <taxon>Fibrella</taxon>
    </lineage>
</organism>
<dbReference type="EMBL" id="JAFMYU010000003">
    <property type="protein sequence ID" value="MBO0930338.1"/>
    <property type="molecule type" value="Genomic_DNA"/>
</dbReference>
<evidence type="ECO:0000313" key="2">
    <source>
        <dbReference type="Proteomes" id="UP000664795"/>
    </source>
</evidence>
<name>A0A939JYG2_9BACT</name>
<comment type="caution">
    <text evidence="1">The sequence shown here is derived from an EMBL/GenBank/DDBJ whole genome shotgun (WGS) entry which is preliminary data.</text>
</comment>
<dbReference type="RefSeq" id="WP_207334303.1">
    <property type="nucleotide sequence ID" value="NZ_JAFMYU010000003.1"/>
</dbReference>
<keyword evidence="2" id="KW-1185">Reference proteome</keyword>
<protein>
    <submittedName>
        <fullName evidence="1">Uncharacterized protein</fullName>
    </submittedName>
</protein>
<accession>A0A939JYG2</accession>
<dbReference type="AlphaFoldDB" id="A0A939JYG2"/>
<reference evidence="1 2" key="1">
    <citation type="submission" date="2021-03" db="EMBL/GenBank/DDBJ databases">
        <title>Fibrella sp. HMF5036 genome sequencing and assembly.</title>
        <authorList>
            <person name="Kang H."/>
            <person name="Kim H."/>
            <person name="Bae S."/>
            <person name="Joh K."/>
        </authorList>
    </citation>
    <scope>NUCLEOTIDE SEQUENCE [LARGE SCALE GENOMIC DNA]</scope>
    <source>
        <strain evidence="1 2">HMF5036</strain>
    </source>
</reference>
<proteinExistence type="predicted"/>
<sequence length="73" mass="8477">MPYFLCIVLVVVIAVLVYFQHMTVHVVRHYTDENERLRADNDRLRGLVSTRIADLTSDDANAMMDILHQRPHA</sequence>